<evidence type="ECO:0000313" key="2">
    <source>
        <dbReference type="EMBL" id="KRL69107.1"/>
    </source>
</evidence>
<dbReference type="GO" id="GO:0016020">
    <property type="term" value="C:membrane"/>
    <property type="evidence" value="ECO:0007669"/>
    <property type="project" value="TreeGrafter"/>
</dbReference>
<dbReference type="InterPro" id="IPR000073">
    <property type="entry name" value="AB_hydrolase_1"/>
</dbReference>
<protein>
    <submittedName>
        <fullName evidence="2">Halo peroxidase</fullName>
    </submittedName>
</protein>
<dbReference type="RefSeq" id="WP_057863956.1">
    <property type="nucleotide sequence ID" value="NZ_AZEY01000020.1"/>
</dbReference>
<evidence type="ECO:0000259" key="1">
    <source>
        <dbReference type="Pfam" id="PF00561"/>
    </source>
</evidence>
<gene>
    <name evidence="2" type="ORF">FC85_GL002328</name>
</gene>
<dbReference type="STRING" id="1423739.FC85_GL002328"/>
<dbReference type="PANTHER" id="PTHR43798:SF33">
    <property type="entry name" value="HYDROLASE, PUTATIVE (AFU_ORTHOLOGUE AFUA_2G14860)-RELATED"/>
    <property type="match status" value="1"/>
</dbReference>
<dbReference type="GO" id="GO:0004601">
    <property type="term" value="F:peroxidase activity"/>
    <property type="evidence" value="ECO:0007669"/>
    <property type="project" value="UniProtKB-KW"/>
</dbReference>
<dbReference type="PANTHER" id="PTHR43798">
    <property type="entry name" value="MONOACYLGLYCEROL LIPASE"/>
    <property type="match status" value="1"/>
</dbReference>
<dbReference type="InterPro" id="IPR029058">
    <property type="entry name" value="AB_hydrolase_fold"/>
</dbReference>
<feature type="domain" description="AB hydrolase-1" evidence="1">
    <location>
        <begin position="20"/>
        <end position="139"/>
    </location>
</feature>
<reference evidence="2 3" key="1">
    <citation type="journal article" date="2015" name="Genome Announc.">
        <title>Expanding the biotechnology potential of lactobacilli through comparative genomics of 213 strains and associated genera.</title>
        <authorList>
            <person name="Sun Z."/>
            <person name="Harris H.M."/>
            <person name="McCann A."/>
            <person name="Guo C."/>
            <person name="Argimon S."/>
            <person name="Zhang W."/>
            <person name="Yang X."/>
            <person name="Jeffery I.B."/>
            <person name="Cooney J.C."/>
            <person name="Kagawa T.F."/>
            <person name="Liu W."/>
            <person name="Song Y."/>
            <person name="Salvetti E."/>
            <person name="Wrobel A."/>
            <person name="Rasinkangas P."/>
            <person name="Parkhill J."/>
            <person name="Rea M.C."/>
            <person name="O'Sullivan O."/>
            <person name="Ritari J."/>
            <person name="Douillard F.P."/>
            <person name="Paul Ross R."/>
            <person name="Yang R."/>
            <person name="Briner A.E."/>
            <person name="Felis G.E."/>
            <person name="de Vos W.M."/>
            <person name="Barrangou R."/>
            <person name="Klaenhammer T.R."/>
            <person name="Caufield P.W."/>
            <person name="Cui Y."/>
            <person name="Zhang H."/>
            <person name="O'Toole P.W."/>
        </authorList>
    </citation>
    <scope>NUCLEOTIDE SEQUENCE [LARGE SCALE GENOMIC DNA]</scope>
    <source>
        <strain evidence="2 3">DSM 14421</strain>
    </source>
</reference>
<dbReference type="SUPFAM" id="SSF53474">
    <property type="entry name" value="alpha/beta-Hydrolases"/>
    <property type="match status" value="1"/>
</dbReference>
<dbReference type="AlphaFoldDB" id="A0A0R1SRQ3"/>
<organism evidence="2 3">
    <name type="scientific">Lentilactobacillus diolivorans DSM 14421</name>
    <dbReference type="NCBI Taxonomy" id="1423739"/>
    <lineage>
        <taxon>Bacteria</taxon>
        <taxon>Bacillati</taxon>
        <taxon>Bacillota</taxon>
        <taxon>Bacilli</taxon>
        <taxon>Lactobacillales</taxon>
        <taxon>Lactobacillaceae</taxon>
        <taxon>Lentilactobacillus</taxon>
    </lineage>
</organism>
<dbReference type="InterPro" id="IPR050266">
    <property type="entry name" value="AB_hydrolase_sf"/>
</dbReference>
<proteinExistence type="predicted"/>
<dbReference type="EMBL" id="AZEY01000020">
    <property type="protein sequence ID" value="KRL69107.1"/>
    <property type="molecule type" value="Genomic_DNA"/>
</dbReference>
<dbReference type="Pfam" id="PF00561">
    <property type="entry name" value="Abhydrolase_1"/>
    <property type="match status" value="1"/>
</dbReference>
<dbReference type="Proteomes" id="UP000052013">
    <property type="component" value="Unassembled WGS sequence"/>
</dbReference>
<accession>A0A0R1SRQ3</accession>
<dbReference type="PATRIC" id="fig|1423739.3.peg.2421"/>
<evidence type="ECO:0000313" key="3">
    <source>
        <dbReference type="Proteomes" id="UP000052013"/>
    </source>
</evidence>
<dbReference type="Gene3D" id="3.40.50.1820">
    <property type="entry name" value="alpha/beta hydrolase"/>
    <property type="match status" value="1"/>
</dbReference>
<keyword evidence="2" id="KW-0560">Oxidoreductase</keyword>
<comment type="caution">
    <text evidence="2">The sequence shown here is derived from an EMBL/GenBank/DDBJ whole genome shotgun (WGS) entry which is preliminary data.</text>
</comment>
<name>A0A0R1SRQ3_9LACO</name>
<sequence length="266" mass="29804">MKFTTSDHVALDYTDQGEGPTILLLSGIGGYKEVFEPIISPLLSHHFRVINVDARNQGASEHTIRGRRMSRHAIDIKELLDSLAIDKVIGIGNSMGAATLFAYISLFGDDRFLTIIDIDQSPKMISDETWQFGFKSLDWSSFPDYLKFPFGKAAVHKINDDVFADMKAAAKKYPYNPEINYPLLVDHAFQDWRDIILELNRPLLIVAGEQSPYFDPNFAATTAKIAKRASAKIIANAGHLVMAEQPVDFLKLALKFLKQNHLPPAR</sequence>
<keyword evidence="2" id="KW-0575">Peroxidase</keyword>